<evidence type="ECO:0000313" key="4">
    <source>
        <dbReference type="Proteomes" id="UP001305779"/>
    </source>
</evidence>
<feature type="compositionally biased region" description="Low complexity" evidence="2">
    <location>
        <begin position="74"/>
        <end position="83"/>
    </location>
</feature>
<comment type="caution">
    <text evidence="3">The sequence shown here is derived from an EMBL/GenBank/DDBJ whole genome shotgun (WGS) entry which is preliminary data.</text>
</comment>
<keyword evidence="1" id="KW-0175">Coiled coil</keyword>
<proteinExistence type="predicted"/>
<evidence type="ECO:0000313" key="3">
    <source>
        <dbReference type="EMBL" id="KAK4507224.1"/>
    </source>
</evidence>
<protein>
    <submittedName>
        <fullName evidence="3">Uncharacterized protein</fullName>
    </submittedName>
</protein>
<feature type="region of interest" description="Disordered" evidence="2">
    <location>
        <begin position="66"/>
        <end position="137"/>
    </location>
</feature>
<dbReference type="Proteomes" id="UP001305779">
    <property type="component" value="Unassembled WGS sequence"/>
</dbReference>
<dbReference type="PANTHER" id="PTHR42100:SF1">
    <property type="entry name" value="OXIDOREDUCTASE 178 KDA SUBUNIT, PUTATIVE (AFU_ORTHOLOGUE AFUA_8G04320)-RELATED"/>
    <property type="match status" value="1"/>
</dbReference>
<organism evidence="3 4">
    <name type="scientific">Zasmidium cellare</name>
    <name type="common">Wine cellar mold</name>
    <name type="synonym">Racodium cellare</name>
    <dbReference type="NCBI Taxonomy" id="395010"/>
    <lineage>
        <taxon>Eukaryota</taxon>
        <taxon>Fungi</taxon>
        <taxon>Dikarya</taxon>
        <taxon>Ascomycota</taxon>
        <taxon>Pezizomycotina</taxon>
        <taxon>Dothideomycetes</taxon>
        <taxon>Dothideomycetidae</taxon>
        <taxon>Mycosphaerellales</taxon>
        <taxon>Mycosphaerellaceae</taxon>
        <taxon>Zasmidium</taxon>
    </lineage>
</organism>
<gene>
    <name evidence="3" type="ORF">PRZ48_000959</name>
</gene>
<reference evidence="3 4" key="1">
    <citation type="journal article" date="2023" name="G3 (Bethesda)">
        <title>A chromosome-level genome assembly of Zasmidium syzygii isolated from banana leaves.</title>
        <authorList>
            <person name="van Westerhoven A.C."/>
            <person name="Mehrabi R."/>
            <person name="Talebi R."/>
            <person name="Steentjes M.B.F."/>
            <person name="Corcolon B."/>
            <person name="Chong P.A."/>
            <person name="Kema G.H.J."/>
            <person name="Seidl M.F."/>
        </authorList>
    </citation>
    <scope>NUCLEOTIDE SEQUENCE [LARGE SCALE GENOMIC DNA]</scope>
    <source>
        <strain evidence="3 4">P124</strain>
    </source>
</reference>
<evidence type="ECO:0000256" key="2">
    <source>
        <dbReference type="SAM" id="MobiDB-lite"/>
    </source>
</evidence>
<dbReference type="EMBL" id="JAXOVC010000001">
    <property type="protein sequence ID" value="KAK4507224.1"/>
    <property type="molecule type" value="Genomic_DNA"/>
</dbReference>
<feature type="coiled-coil region" evidence="1">
    <location>
        <begin position="249"/>
        <end position="276"/>
    </location>
</feature>
<feature type="compositionally biased region" description="Basic and acidic residues" evidence="2">
    <location>
        <begin position="121"/>
        <end position="134"/>
    </location>
</feature>
<keyword evidence="4" id="KW-1185">Reference proteome</keyword>
<dbReference type="InterPro" id="IPR034444">
    <property type="entry name" value="Nuo17.8"/>
</dbReference>
<accession>A0ABR0F0V7</accession>
<dbReference type="PANTHER" id="PTHR42100">
    <property type="entry name" value="OXIDOREDUCTASE 178 KDA SUBUNIT, PUTATIVE (AFU_ORTHOLOGUE AFUA_8G04320)-RELATED"/>
    <property type="match status" value="1"/>
</dbReference>
<name>A0ABR0F0V7_ZASCE</name>
<evidence type="ECO:0000256" key="1">
    <source>
        <dbReference type="SAM" id="Coils"/>
    </source>
</evidence>
<sequence length="290" mass="31886">MTGKSDQTFSFEVVACLLAAIAESGTTVGNKHYALMAKIDGTKTQSGYEHMFRAAKNKAKDINDKLAKGELDVSTSPTKSGTPSGKGKGNGGSKAATLASGGRKRGRKAASEVDDEDDDESPTKKAKGEVKNEAEESEGDQYSGFYIAIAAIPASFALYKFSRQGTDEQPYFTRLIRDTYNGYKDKWTERNASHTRAMEQAAADRVIFLNESNNTLRRVDIRFPEAFNTGSPFNVPAGHGSANLDHLIAKYEKEAYEENERKLKQLRENNVPVEKEFESFRKLTPAAKDS</sequence>